<comment type="caution">
    <text evidence="1">The sequence shown here is derived from an EMBL/GenBank/DDBJ whole genome shotgun (WGS) entry which is preliminary data.</text>
</comment>
<name>A0A1Q9DIH5_SYMMI</name>
<protein>
    <submittedName>
        <fullName evidence="1">Uncharacterized protein</fullName>
    </submittedName>
</protein>
<dbReference type="EMBL" id="LSRX01000520">
    <property type="protein sequence ID" value="OLP94967.1"/>
    <property type="molecule type" value="Genomic_DNA"/>
</dbReference>
<dbReference type="InterPro" id="IPR029058">
    <property type="entry name" value="AB_hydrolase_fold"/>
</dbReference>
<accession>A0A1Q9DIH5</accession>
<reference evidence="1 2" key="1">
    <citation type="submission" date="2016-02" db="EMBL/GenBank/DDBJ databases">
        <title>Genome analysis of coral dinoflagellate symbionts highlights evolutionary adaptations to a symbiotic lifestyle.</title>
        <authorList>
            <person name="Aranda M."/>
            <person name="Li Y."/>
            <person name="Liew Y.J."/>
            <person name="Baumgarten S."/>
            <person name="Simakov O."/>
            <person name="Wilson M."/>
            <person name="Piel J."/>
            <person name="Ashoor H."/>
            <person name="Bougouffa S."/>
            <person name="Bajic V.B."/>
            <person name="Ryu T."/>
            <person name="Ravasi T."/>
            <person name="Bayer T."/>
            <person name="Micklem G."/>
            <person name="Kim H."/>
            <person name="Bhak J."/>
            <person name="Lajeunesse T.C."/>
            <person name="Voolstra C.R."/>
        </authorList>
    </citation>
    <scope>NUCLEOTIDE SEQUENCE [LARGE SCALE GENOMIC DNA]</scope>
    <source>
        <strain evidence="1 2">CCMP2467</strain>
    </source>
</reference>
<organism evidence="1 2">
    <name type="scientific">Symbiodinium microadriaticum</name>
    <name type="common">Dinoflagellate</name>
    <name type="synonym">Zooxanthella microadriatica</name>
    <dbReference type="NCBI Taxonomy" id="2951"/>
    <lineage>
        <taxon>Eukaryota</taxon>
        <taxon>Sar</taxon>
        <taxon>Alveolata</taxon>
        <taxon>Dinophyceae</taxon>
        <taxon>Suessiales</taxon>
        <taxon>Symbiodiniaceae</taxon>
        <taxon>Symbiodinium</taxon>
    </lineage>
</organism>
<evidence type="ECO:0000313" key="1">
    <source>
        <dbReference type="EMBL" id="OLP94967.1"/>
    </source>
</evidence>
<keyword evidence="2" id="KW-1185">Reference proteome</keyword>
<gene>
    <name evidence="1" type="ORF">AK812_SmicGene22937</name>
</gene>
<dbReference type="Proteomes" id="UP000186817">
    <property type="component" value="Unassembled WGS sequence"/>
</dbReference>
<sequence length="345" mass="38935">MLTAAPWQLPCRRESSRTHPRIPPIFEDLPGSENWCRPCHFIGFGCGQCKPFAPAIPLTPPRDCTHQPAHPAPPPAAQASRCAVCGFGGATRMSDRNVGFHNLALVLAADQVWSVDPPDEIRLQGLLSVAQNLVSTPWLAYLLRETCYDMSELVIVGWSFGNHFACHASRQLEAAGIRLRGICTLDDRASKPAHDEFDWEFVAQTRPRVRLLAVAMEFISPMKFVRKEFGLDPVRFFGANYEMAAKRALTFATSMKIWFDESAHHSIAAVDVWDIRERLHAHCRPSRRRRRRLPRVAQRRSWPGCLPSRHQRCIDDYFGRAVTVIELECMEAVSGRELGKRLTAG</sequence>
<dbReference type="OrthoDB" id="414903at2759"/>
<proteinExistence type="predicted"/>
<evidence type="ECO:0000313" key="2">
    <source>
        <dbReference type="Proteomes" id="UP000186817"/>
    </source>
</evidence>
<dbReference type="Gene3D" id="3.40.50.1820">
    <property type="entry name" value="alpha/beta hydrolase"/>
    <property type="match status" value="1"/>
</dbReference>
<dbReference type="AlphaFoldDB" id="A0A1Q9DIH5"/>
<dbReference type="SUPFAM" id="SSF53474">
    <property type="entry name" value="alpha/beta-Hydrolases"/>
    <property type="match status" value="1"/>
</dbReference>